<feature type="region of interest" description="Disordered" evidence="1">
    <location>
        <begin position="254"/>
        <end position="295"/>
    </location>
</feature>
<evidence type="ECO:0000313" key="4">
    <source>
        <dbReference type="Proteomes" id="UP001491310"/>
    </source>
</evidence>
<comment type="caution">
    <text evidence="3">The sequence shown here is derived from an EMBL/GenBank/DDBJ whole genome shotgun (WGS) entry which is preliminary data.</text>
</comment>
<dbReference type="EMBL" id="JALJOT010000013">
    <property type="protein sequence ID" value="KAK9904340.1"/>
    <property type="molecule type" value="Genomic_DNA"/>
</dbReference>
<proteinExistence type="predicted"/>
<dbReference type="InterPro" id="IPR031142">
    <property type="entry name" value="SPX_prot"/>
</dbReference>
<gene>
    <name evidence="3" type="ORF">WJX75_009634</name>
</gene>
<evidence type="ECO:0000313" key="3">
    <source>
        <dbReference type="EMBL" id="KAK9904340.1"/>
    </source>
</evidence>
<dbReference type="InterPro" id="IPR004331">
    <property type="entry name" value="SPX_dom"/>
</dbReference>
<protein>
    <recommendedName>
        <fullName evidence="2">SPX domain-containing protein</fullName>
    </recommendedName>
</protein>
<dbReference type="PROSITE" id="PS51382">
    <property type="entry name" value="SPX"/>
    <property type="match status" value="1"/>
</dbReference>
<accession>A0ABR2YFZ8</accession>
<feature type="region of interest" description="Disordered" evidence="1">
    <location>
        <begin position="211"/>
        <end position="239"/>
    </location>
</feature>
<feature type="compositionally biased region" description="Basic and acidic residues" evidence="1">
    <location>
        <begin position="214"/>
        <end position="223"/>
    </location>
</feature>
<dbReference type="Proteomes" id="UP001491310">
    <property type="component" value="Unassembled WGS sequence"/>
</dbReference>
<dbReference type="Pfam" id="PF03105">
    <property type="entry name" value="SPX"/>
    <property type="match status" value="1"/>
</dbReference>
<evidence type="ECO:0000259" key="2">
    <source>
        <dbReference type="PROSITE" id="PS51382"/>
    </source>
</evidence>
<evidence type="ECO:0000256" key="1">
    <source>
        <dbReference type="SAM" id="MobiDB-lite"/>
    </source>
</evidence>
<keyword evidence="4" id="KW-1185">Reference proteome</keyword>
<dbReference type="PANTHER" id="PTHR45978">
    <property type="entry name" value="SPX DOMAIN-CONTAINING PROTEIN 3"/>
    <property type="match status" value="1"/>
</dbReference>
<reference evidence="3 4" key="1">
    <citation type="journal article" date="2024" name="Nat. Commun.">
        <title>Phylogenomics reveals the evolutionary origins of lichenization in chlorophyte algae.</title>
        <authorList>
            <person name="Puginier C."/>
            <person name="Libourel C."/>
            <person name="Otte J."/>
            <person name="Skaloud P."/>
            <person name="Haon M."/>
            <person name="Grisel S."/>
            <person name="Petersen M."/>
            <person name="Berrin J.G."/>
            <person name="Delaux P.M."/>
            <person name="Dal Grande F."/>
            <person name="Keller J."/>
        </authorList>
    </citation>
    <scope>NUCLEOTIDE SEQUENCE [LARGE SCALE GENOMIC DNA]</scope>
    <source>
        <strain evidence="3 4">SAG 216-7</strain>
    </source>
</reference>
<dbReference type="PANTHER" id="PTHR45978:SF7">
    <property type="entry name" value="SPX DOMAIN-CONTAINING PROTEIN 4"/>
    <property type="match status" value="1"/>
</dbReference>
<sequence>MKFGKLMQSRVEDLRSICLGEHFLRYKALKKQLKQIQKSETPTDDKEIEHAFQSLEHASSNLETGAEAAYSRQESIVEGLTPEELSFIETLKEDLQQFNDFFIEKEEECIIRTQALEEQLAKAAKDDISFLGRLRSAFVDLHGEMVLLLHWSMLNYAGVVKILKKHDKQSGVVLRAPFLSTVLQQPFYSTERINQLVKDVEQHLNTLLVDESDAEKTAERNADSSEASPSGKDRSLGEIRLVKRTQAALDMWREMGDKASTPSTVVRTKAAKTGEDDRPGAAAKAPQETIAATAPASTAAAAAVAAK</sequence>
<organism evidence="3 4">
    <name type="scientific">Coccomyxa subellipsoidea</name>
    <dbReference type="NCBI Taxonomy" id="248742"/>
    <lineage>
        <taxon>Eukaryota</taxon>
        <taxon>Viridiplantae</taxon>
        <taxon>Chlorophyta</taxon>
        <taxon>core chlorophytes</taxon>
        <taxon>Trebouxiophyceae</taxon>
        <taxon>Trebouxiophyceae incertae sedis</taxon>
        <taxon>Coccomyxaceae</taxon>
        <taxon>Coccomyxa</taxon>
    </lineage>
</organism>
<feature type="domain" description="SPX" evidence="2">
    <location>
        <begin position="1"/>
        <end position="180"/>
    </location>
</feature>
<name>A0ABR2YFZ8_9CHLO</name>